<dbReference type="AlphaFoldDB" id="A0A5J9VT92"/>
<evidence type="ECO:0000256" key="3">
    <source>
        <dbReference type="ARBA" id="ARBA00022801"/>
    </source>
</evidence>
<dbReference type="GO" id="GO:0006508">
    <property type="term" value="P:proteolysis"/>
    <property type="evidence" value="ECO:0007669"/>
    <property type="project" value="UniProtKB-KW"/>
</dbReference>
<accession>A0A5J9VT92</accession>
<evidence type="ECO:0000256" key="1">
    <source>
        <dbReference type="ARBA" id="ARBA00007447"/>
    </source>
</evidence>
<evidence type="ECO:0000256" key="2">
    <source>
        <dbReference type="ARBA" id="ARBA00022670"/>
    </source>
</evidence>
<evidence type="ECO:0000259" key="5">
    <source>
        <dbReference type="Pfam" id="PF14543"/>
    </source>
</evidence>
<dbReference type="PANTHER" id="PTHR47967:SF27">
    <property type="entry name" value="OS07G0533600 PROTEIN"/>
    <property type="match status" value="1"/>
</dbReference>
<protein>
    <recommendedName>
        <fullName evidence="5">Xylanase inhibitor N-terminal domain-containing protein</fullName>
    </recommendedName>
</protein>
<dbReference type="PANTHER" id="PTHR47967">
    <property type="entry name" value="OS07G0603500 PROTEIN-RELATED"/>
    <property type="match status" value="1"/>
</dbReference>
<comment type="caution">
    <text evidence="6">The sequence shown here is derived from an EMBL/GenBank/DDBJ whole genome shotgun (WGS) entry which is preliminary data.</text>
</comment>
<feature type="compositionally biased region" description="Basic residues" evidence="4">
    <location>
        <begin position="173"/>
        <end position="186"/>
    </location>
</feature>
<reference evidence="6 7" key="1">
    <citation type="journal article" date="2019" name="Sci. Rep.">
        <title>A high-quality genome of Eragrostis curvula grass provides insights into Poaceae evolution and supports new strategies to enhance forage quality.</title>
        <authorList>
            <person name="Carballo J."/>
            <person name="Santos B.A.C.M."/>
            <person name="Zappacosta D."/>
            <person name="Garbus I."/>
            <person name="Selva J.P."/>
            <person name="Gallo C.A."/>
            <person name="Diaz A."/>
            <person name="Albertini E."/>
            <person name="Caccamo M."/>
            <person name="Echenique V."/>
        </authorList>
    </citation>
    <scope>NUCLEOTIDE SEQUENCE [LARGE SCALE GENOMIC DNA]</scope>
    <source>
        <strain evidence="7">cv. Victoria</strain>
        <tissue evidence="6">Leaf</tissue>
    </source>
</reference>
<dbReference type="EMBL" id="RWGY01000007">
    <property type="protein sequence ID" value="TVU38634.1"/>
    <property type="molecule type" value="Genomic_DNA"/>
</dbReference>
<dbReference type="PROSITE" id="PS51257">
    <property type="entry name" value="PROKAR_LIPOPROTEIN"/>
    <property type="match status" value="1"/>
</dbReference>
<evidence type="ECO:0000313" key="7">
    <source>
        <dbReference type="Proteomes" id="UP000324897"/>
    </source>
</evidence>
<dbReference type="InterPro" id="IPR021109">
    <property type="entry name" value="Peptidase_aspartic_dom_sf"/>
</dbReference>
<keyword evidence="7" id="KW-1185">Reference proteome</keyword>
<keyword evidence="2" id="KW-0645">Protease</keyword>
<dbReference type="InterPro" id="IPR051708">
    <property type="entry name" value="Plant_Aspart_Prot_A1"/>
</dbReference>
<proteinExistence type="inferred from homology"/>
<comment type="similarity">
    <text evidence="1">Belongs to the peptidase A1 family.</text>
</comment>
<dbReference type="InterPro" id="IPR032861">
    <property type="entry name" value="TAXi_N"/>
</dbReference>
<dbReference type="SUPFAM" id="SSF50630">
    <property type="entry name" value="Acid proteases"/>
    <property type="match status" value="1"/>
</dbReference>
<dbReference type="Gramene" id="TVU38634">
    <property type="protein sequence ID" value="TVU38634"/>
    <property type="gene ID" value="EJB05_12018"/>
</dbReference>
<feature type="region of interest" description="Disordered" evidence="4">
    <location>
        <begin position="167"/>
        <end position="186"/>
    </location>
</feature>
<evidence type="ECO:0000313" key="6">
    <source>
        <dbReference type="EMBL" id="TVU38634.1"/>
    </source>
</evidence>
<organism evidence="6 7">
    <name type="scientific">Eragrostis curvula</name>
    <name type="common">weeping love grass</name>
    <dbReference type="NCBI Taxonomy" id="38414"/>
    <lineage>
        <taxon>Eukaryota</taxon>
        <taxon>Viridiplantae</taxon>
        <taxon>Streptophyta</taxon>
        <taxon>Embryophyta</taxon>
        <taxon>Tracheophyta</taxon>
        <taxon>Spermatophyta</taxon>
        <taxon>Magnoliopsida</taxon>
        <taxon>Liliopsida</taxon>
        <taxon>Poales</taxon>
        <taxon>Poaceae</taxon>
        <taxon>PACMAD clade</taxon>
        <taxon>Chloridoideae</taxon>
        <taxon>Eragrostideae</taxon>
        <taxon>Eragrostidinae</taxon>
        <taxon>Eragrostis</taxon>
    </lineage>
</organism>
<dbReference type="GO" id="GO:0005576">
    <property type="term" value="C:extracellular region"/>
    <property type="evidence" value="ECO:0007669"/>
    <property type="project" value="TreeGrafter"/>
</dbReference>
<dbReference type="Gene3D" id="2.40.70.10">
    <property type="entry name" value="Acid Proteases"/>
    <property type="match status" value="2"/>
</dbReference>
<keyword evidence="3" id="KW-0378">Hydrolase</keyword>
<gene>
    <name evidence="6" type="ORF">EJB05_12018</name>
</gene>
<feature type="domain" description="Xylanase inhibitor N-terminal" evidence="5">
    <location>
        <begin position="17"/>
        <end position="77"/>
    </location>
</feature>
<feature type="non-terminal residue" evidence="6">
    <location>
        <position position="1"/>
    </location>
</feature>
<dbReference type="Pfam" id="PF14543">
    <property type="entry name" value="TAXi_N"/>
    <property type="match status" value="1"/>
</dbReference>
<name>A0A5J9VT92_9POAL</name>
<evidence type="ECO:0000256" key="4">
    <source>
        <dbReference type="SAM" id="MobiDB-lite"/>
    </source>
</evidence>
<dbReference type="GO" id="GO:0008233">
    <property type="term" value="F:peptidase activity"/>
    <property type="evidence" value="ECO:0007669"/>
    <property type="project" value="UniProtKB-KW"/>
</dbReference>
<dbReference type="Proteomes" id="UP000324897">
    <property type="component" value="Chromosome 4"/>
</dbReference>
<sequence length="186" mass="19447">MHITGRKECVYLTSAPLYASARSANVPCGSAACAALPRFTRCAAASGCVYYYSYSNGSSTDCVLANEVFTFGSGATVHASLSGAEPMGRGPAHCRWCPSSALPGSPTASRPSTTIRRRALSSSAILSPAAKSTPFVPSPSVPRLSSYYYLSLEGITVGDAALPIDPAVFGSPRRPHHRLRHDVHGA</sequence>